<dbReference type="CDD" id="cd00303">
    <property type="entry name" value="retropepsin_like"/>
    <property type="match status" value="1"/>
</dbReference>
<organism evidence="1 2">
    <name type="scientific">Gossypium hirsutum</name>
    <name type="common">Upland cotton</name>
    <name type="synonym">Gossypium mexicanum</name>
    <dbReference type="NCBI Taxonomy" id="3635"/>
    <lineage>
        <taxon>Eukaryota</taxon>
        <taxon>Viridiplantae</taxon>
        <taxon>Streptophyta</taxon>
        <taxon>Embryophyta</taxon>
        <taxon>Tracheophyta</taxon>
        <taxon>Spermatophyta</taxon>
        <taxon>Magnoliopsida</taxon>
        <taxon>eudicotyledons</taxon>
        <taxon>Gunneridae</taxon>
        <taxon>Pentapetalae</taxon>
        <taxon>rosids</taxon>
        <taxon>malvids</taxon>
        <taxon>Malvales</taxon>
        <taxon>Malvaceae</taxon>
        <taxon>Malvoideae</taxon>
        <taxon>Gossypium</taxon>
    </lineage>
</organism>
<dbReference type="InterPro" id="IPR043502">
    <property type="entry name" value="DNA/RNA_pol_sf"/>
</dbReference>
<reference evidence="1" key="1">
    <citation type="journal article" date="2020" name="Nat. Genet.">
        <title>Genomic diversifications of five Gossypium allopolyploid species and their impact on cotton improvement.</title>
        <authorList>
            <person name="Chen Z.J."/>
            <person name="Sreedasyam A."/>
            <person name="Ando A."/>
            <person name="Song Q."/>
            <person name="De Santiago L.M."/>
            <person name="Hulse-Kemp A.M."/>
            <person name="Ding M."/>
            <person name="Ye W."/>
            <person name="Kirkbride R.C."/>
            <person name="Jenkins J."/>
            <person name="Plott C."/>
            <person name="Lovell J."/>
            <person name="Lin Y.M."/>
            <person name="Vaughn R."/>
            <person name="Liu B."/>
            <person name="Simpson S."/>
            <person name="Scheffler B.E."/>
            <person name="Wen L."/>
            <person name="Saski C.A."/>
            <person name="Grover C.E."/>
            <person name="Hu G."/>
            <person name="Conover J.L."/>
            <person name="Carlson J.W."/>
            <person name="Shu S."/>
            <person name="Boston L.B."/>
            <person name="Williams M."/>
            <person name="Peterson D.G."/>
            <person name="McGee K."/>
            <person name="Jones D.C."/>
            <person name="Wendel J.F."/>
            <person name="Stelly D.M."/>
            <person name="Grimwood J."/>
            <person name="Schmutz J."/>
        </authorList>
    </citation>
    <scope>NUCLEOTIDE SEQUENCE [LARGE SCALE GENOMIC DNA]</scope>
    <source>
        <strain evidence="1">cv. TM-1</strain>
    </source>
</reference>
<sequence length="263" mass="30117">MVSSHSEFRSKIEEVMWVRDSEHWVRVLTELMQGRHREDHDAANAIVGAFTINAVPYFALIGNSFTYSYVSCVMAEKLGILVEETASDVTILSPLGQSTHINKIDRRCPLQLQGEVFLTELIELPFRDFDLILGMDWLSEHRAILDCKTKQVTLRNSFGNEIIMVGERQNYLTIVIFALVMEKLNIRVVKKFPNIFPEELPGLPLEREVELGIGLLLGTIPMSIALYRMALKKLKELKAQIQKLLDRGFIKPSMSLWRVLVLF</sequence>
<evidence type="ECO:0000313" key="1">
    <source>
        <dbReference type="Proteomes" id="UP000818029"/>
    </source>
</evidence>
<dbReference type="Proteomes" id="UP000818029">
    <property type="component" value="Chromosome A12"/>
</dbReference>
<evidence type="ECO:0000313" key="2">
    <source>
        <dbReference type="RefSeq" id="XP_016707027.1"/>
    </source>
</evidence>
<dbReference type="RefSeq" id="XP_016707027.1">
    <property type="nucleotide sequence ID" value="XM_016851538.1"/>
</dbReference>
<dbReference type="KEGG" id="ghi:107921711"/>
<dbReference type="STRING" id="3635.A0A1U8IET0"/>
<dbReference type="Gene3D" id="3.10.10.10">
    <property type="entry name" value="HIV Type 1 Reverse Transcriptase, subunit A, domain 1"/>
    <property type="match status" value="1"/>
</dbReference>
<gene>
    <name evidence="2" type="primary">LOC107921711</name>
</gene>
<dbReference type="OrthoDB" id="849129at2759"/>
<accession>A0A1U8IET0</accession>
<dbReference type="PANTHER" id="PTHR15503">
    <property type="entry name" value="LDOC1 RELATED"/>
    <property type="match status" value="1"/>
</dbReference>
<dbReference type="SUPFAM" id="SSF50630">
    <property type="entry name" value="Acid proteases"/>
    <property type="match status" value="1"/>
</dbReference>
<dbReference type="PaxDb" id="3635-A0A1U8IET0"/>
<protein>
    <submittedName>
        <fullName evidence="2">Uncharacterized protein</fullName>
    </submittedName>
</protein>
<reference evidence="2" key="2">
    <citation type="submission" date="2025-08" db="UniProtKB">
        <authorList>
            <consortium name="RefSeq"/>
        </authorList>
    </citation>
    <scope>IDENTIFICATION</scope>
</reference>
<dbReference type="SUPFAM" id="SSF56672">
    <property type="entry name" value="DNA/RNA polymerases"/>
    <property type="match status" value="1"/>
</dbReference>
<dbReference type="Pfam" id="PF08284">
    <property type="entry name" value="RVP_2"/>
    <property type="match status" value="1"/>
</dbReference>
<dbReference type="AlphaFoldDB" id="A0A1U8IET0"/>
<name>A0A1U8IET0_GOSHI</name>
<dbReference type="PANTHER" id="PTHR15503:SF45">
    <property type="entry name" value="RNA-DIRECTED DNA POLYMERASE HOMOLOG"/>
    <property type="match status" value="1"/>
</dbReference>
<dbReference type="InterPro" id="IPR021109">
    <property type="entry name" value="Peptidase_aspartic_dom_sf"/>
</dbReference>
<proteinExistence type="predicted"/>
<keyword evidence="1" id="KW-1185">Reference proteome</keyword>
<dbReference type="InterPro" id="IPR032567">
    <property type="entry name" value="RTL1-rel"/>
</dbReference>
<dbReference type="Gene3D" id="2.40.70.10">
    <property type="entry name" value="Acid Proteases"/>
    <property type="match status" value="1"/>
</dbReference>
<dbReference type="GeneID" id="107921711"/>